<feature type="compositionally biased region" description="Polar residues" evidence="1">
    <location>
        <begin position="1204"/>
        <end position="1214"/>
    </location>
</feature>
<dbReference type="OrthoDB" id="5086500at2759"/>
<feature type="region of interest" description="Disordered" evidence="1">
    <location>
        <begin position="978"/>
        <end position="999"/>
    </location>
</feature>
<name>A0A0N1NWU9_9EURO</name>
<dbReference type="Gene3D" id="3.40.50.300">
    <property type="entry name" value="P-loop containing nucleotide triphosphate hydrolases"/>
    <property type="match status" value="1"/>
</dbReference>
<dbReference type="InterPro" id="IPR029058">
    <property type="entry name" value="AB_hydrolase_fold"/>
</dbReference>
<dbReference type="GO" id="GO:0043531">
    <property type="term" value="F:ADP binding"/>
    <property type="evidence" value="ECO:0007669"/>
    <property type="project" value="InterPro"/>
</dbReference>
<gene>
    <name evidence="2" type="ORF">AB675_10357</name>
</gene>
<feature type="region of interest" description="Disordered" evidence="1">
    <location>
        <begin position="1311"/>
        <end position="1354"/>
    </location>
</feature>
<evidence type="ECO:0000313" key="2">
    <source>
        <dbReference type="EMBL" id="KPI37380.1"/>
    </source>
</evidence>
<comment type="caution">
    <text evidence="2">The sequence shown here is derived from an EMBL/GenBank/DDBJ whole genome shotgun (WGS) entry which is preliminary data.</text>
</comment>
<dbReference type="VEuPathDB" id="FungiDB:AB675_10357"/>
<reference evidence="2 3" key="1">
    <citation type="submission" date="2015-06" db="EMBL/GenBank/DDBJ databases">
        <title>Draft genome of the ant-associated black yeast Phialophora attae CBS 131958.</title>
        <authorList>
            <person name="Moreno L.F."/>
            <person name="Stielow B.J."/>
            <person name="de Hoog S."/>
            <person name="Vicente V.A."/>
            <person name="Weiss V.A."/>
            <person name="de Vries M."/>
            <person name="Cruz L.M."/>
            <person name="Souza E.M."/>
        </authorList>
    </citation>
    <scope>NUCLEOTIDE SEQUENCE [LARGE SCALE GENOMIC DNA]</scope>
    <source>
        <strain evidence="2 3">CBS 131958</strain>
    </source>
</reference>
<feature type="region of interest" description="Disordered" evidence="1">
    <location>
        <begin position="1156"/>
        <end position="1219"/>
    </location>
</feature>
<dbReference type="Proteomes" id="UP000038010">
    <property type="component" value="Unassembled WGS sequence"/>
</dbReference>
<dbReference type="PANTHER" id="PTHR48187:SF2">
    <property type="entry name" value="LD21810P"/>
    <property type="match status" value="1"/>
</dbReference>
<feature type="compositionally biased region" description="Polar residues" evidence="1">
    <location>
        <begin position="314"/>
        <end position="340"/>
    </location>
</feature>
<proteinExistence type="predicted"/>
<dbReference type="InterPro" id="IPR027417">
    <property type="entry name" value="P-loop_NTPase"/>
</dbReference>
<evidence type="ECO:0000256" key="1">
    <source>
        <dbReference type="SAM" id="MobiDB-lite"/>
    </source>
</evidence>
<feature type="region of interest" description="Disordered" evidence="1">
    <location>
        <begin position="1060"/>
        <end position="1128"/>
    </location>
</feature>
<accession>A0A0N1NWU9</accession>
<evidence type="ECO:0000313" key="3">
    <source>
        <dbReference type="Proteomes" id="UP000038010"/>
    </source>
</evidence>
<feature type="region of interest" description="Disordered" evidence="1">
    <location>
        <begin position="915"/>
        <end position="956"/>
    </location>
</feature>
<organism evidence="2 3">
    <name type="scientific">Cyphellophora attinorum</name>
    <dbReference type="NCBI Taxonomy" id="1664694"/>
    <lineage>
        <taxon>Eukaryota</taxon>
        <taxon>Fungi</taxon>
        <taxon>Dikarya</taxon>
        <taxon>Ascomycota</taxon>
        <taxon>Pezizomycotina</taxon>
        <taxon>Eurotiomycetes</taxon>
        <taxon>Chaetothyriomycetidae</taxon>
        <taxon>Chaetothyriales</taxon>
        <taxon>Cyphellophoraceae</taxon>
        <taxon>Cyphellophora</taxon>
    </lineage>
</organism>
<dbReference type="RefSeq" id="XP_017997343.1">
    <property type="nucleotide sequence ID" value="XM_018139123.1"/>
</dbReference>
<feature type="compositionally biased region" description="Polar residues" evidence="1">
    <location>
        <begin position="1113"/>
        <end position="1128"/>
    </location>
</feature>
<protein>
    <submittedName>
        <fullName evidence="2">Protein SERAC1</fullName>
    </submittedName>
</protein>
<feature type="compositionally biased region" description="Polar residues" evidence="1">
    <location>
        <begin position="915"/>
        <end position="936"/>
    </location>
</feature>
<feature type="compositionally biased region" description="Low complexity" evidence="1">
    <location>
        <begin position="1341"/>
        <end position="1354"/>
    </location>
</feature>
<dbReference type="EMBL" id="LFJN01000024">
    <property type="protein sequence ID" value="KPI37380.1"/>
    <property type="molecule type" value="Genomic_DNA"/>
</dbReference>
<feature type="region of interest" description="Disordered" evidence="1">
    <location>
        <begin position="314"/>
        <end position="356"/>
    </location>
</feature>
<dbReference type="SUPFAM" id="SSF52540">
    <property type="entry name" value="P-loop containing nucleoside triphosphate hydrolases"/>
    <property type="match status" value="1"/>
</dbReference>
<dbReference type="SUPFAM" id="SSF53474">
    <property type="entry name" value="alpha/beta-Hydrolases"/>
    <property type="match status" value="1"/>
</dbReference>
<dbReference type="PANTHER" id="PTHR48187">
    <property type="entry name" value="LD21810P"/>
    <property type="match status" value="1"/>
</dbReference>
<sequence>MSVQQKVIQFGLTEVFTPPQPLVDVVFVHGLNGHPYNTWATHKPTEVFWPTDLLPPALEDQRCRILTYGYDAQVTAFSDGASKDKIHNHAEHLASRLVANRSLKRALERPIIFVCHSLGGLVVKRSLIHSKNVRSDKIERQRSIFVSTYGILFLGTPHNGSDIAKWGSLLERISHAVLPKKFMDSQPHLVQALKSNNETLQNINRLFIEIISRYHVYFFHESKPMDFKGSLQYIVDEDSAAPVIEGVERMGIERDHSHMCKFESEDAPGYEVVAEAIQRYAEDAPGLIRTRWEEEHRIRDLEKREAARELLRNSPSAIESLTPAESTQISQASSLGNSMGTAPPVRSLPPPPYTSSDVYEIEEVDDEQPVPVQLRRSDIVSKQESADETPAGPRVVAPLGFRPNAHFVGFKEELRKLHRRLQQERRRDIGTCSVVVWGEVGCGKTHLTRQYFYKHRSDYPAGSFWVDCRSTETIAKGVWDIGISIGALNRDSDNRTIPPGPDDFAESVRARLESMEGWLMVFDGVLLETDESFDAFRRFLPDRTGNCIIFTSVDRALVHRNRLLHPSGLKVGKLSVTDATTLLYQNLGIRQPTNLQQEKALELVKDNDYLPLAIYATAHALIERGKSLERYSHTTADQRLIRPFLEIVTGLQDQGRVEAVNLVNILCFFTHHIPVALIRFGYKGLFAPPYAIDVQSPRYGNSTRKDLESSISILLRSGLLERTLQTWTTSGSSSPEDRRSVKTAHLAQKRLPGTELTTTPNGRHPPPGGISTKRSITIRTMENTPPTTLPDDSSGLDELMLGRFESRGTRKHDYWWWLCAAVRLLVSSFATASEKMRMSSGPGLVRDYREYEAQAARLFQHFPKTSLNATAELRQARHDIRDLLKTVKHEIRGQSLSSSSELSFSRQYQGSVFEKASNSSQETQSFTTTLSPASTWSLEPERPPSESPTHMHHTQTQIEDDALGGASDPAWEDALLSDTESWPISDTTEIPRSPQSRRSSVLHAILEGKPRLKQRKDLGEFHEWKALPVPPSISQPELAFEQRNGRQSTSSDAEAALALVHKASPPPSREGGRLRSTSRGSTDRPPLAIRSPNTPLSPLAATFQPGLPASMSRPASKTQTRNPSSSPRLVQALLNSQASGRARSDLPPLQVESIHATHSQVQLPHRSSLRVSPGTAARDATQLRVPTGYQSVPMSRDASRESEPSQSVATSSHASAMAPHRAFSDPHVLGFDPPSNFGFTGVPLGHPDSLDFGRVEEWANLPPVQPEMYNQTFQGLSINENIHYAASSREPLRPGASVQFGSMDPLSIGDARARASLAREASNERARGRSRGSQSRHSRGHGSQDSSHSGGSGL</sequence>
<dbReference type="GeneID" id="28731003"/>
<keyword evidence="3" id="KW-1185">Reference proteome</keyword>
<feature type="compositionally biased region" description="Basic residues" evidence="1">
    <location>
        <begin position="1328"/>
        <end position="1340"/>
    </location>
</feature>
<dbReference type="Gene3D" id="3.40.50.1820">
    <property type="entry name" value="alpha/beta hydrolase"/>
    <property type="match status" value="1"/>
</dbReference>
<feature type="region of interest" description="Disordered" evidence="1">
    <location>
        <begin position="726"/>
        <end position="776"/>
    </location>
</feature>